<comment type="caution">
    <text evidence="1">The sequence shown here is derived from an EMBL/GenBank/DDBJ whole genome shotgun (WGS) entry which is preliminary data.</text>
</comment>
<name>U2MDE6_9FIRM</name>
<accession>U2MDE6</accession>
<dbReference type="STRING" id="411473.RUMCAL_00405"/>
<organism evidence="1 2">
    <name type="scientific">Ruminococcus callidus ATCC 27760</name>
    <dbReference type="NCBI Taxonomy" id="411473"/>
    <lineage>
        <taxon>Bacteria</taxon>
        <taxon>Bacillati</taxon>
        <taxon>Bacillota</taxon>
        <taxon>Clostridia</taxon>
        <taxon>Eubacteriales</taxon>
        <taxon>Oscillospiraceae</taxon>
        <taxon>Ruminococcus</taxon>
    </lineage>
</organism>
<protein>
    <submittedName>
        <fullName evidence="1">Uncharacterized protein</fullName>
    </submittedName>
</protein>
<evidence type="ECO:0000313" key="2">
    <source>
        <dbReference type="Proteomes" id="UP000016662"/>
    </source>
</evidence>
<dbReference type="AlphaFoldDB" id="U2MDE6"/>
<sequence length="157" mass="18406">MTEALIFVKIYIRGFAEMQREVERTLSAHTGEVIEHMLKCYLMPDHPAVNHWKSEIANQICSVNKLKNTKKYPTANKIYAWTYEQNCAMLTNYTKFSNFVREICNDYSIETIEPVKDIMDDFNKICKEYFSWLANMLSTSGKAASTDIYDKLDELFR</sequence>
<dbReference type="Gene3D" id="1.20.1220.20">
    <property type="entry name" value="Uncharcterised protein PF01724"/>
    <property type="match status" value="1"/>
</dbReference>
<dbReference type="HOGENOM" id="CLU_1685307_0_0_9"/>
<gene>
    <name evidence="1" type="ORF">RUMCAL_00405</name>
</gene>
<evidence type="ECO:0000313" key="1">
    <source>
        <dbReference type="EMBL" id="ERJ97333.1"/>
    </source>
</evidence>
<reference evidence="1 2" key="1">
    <citation type="submission" date="2013-07" db="EMBL/GenBank/DDBJ databases">
        <authorList>
            <person name="Weinstock G."/>
            <person name="Sodergren E."/>
            <person name="Wylie T."/>
            <person name="Fulton L."/>
            <person name="Fulton R."/>
            <person name="Fronick C."/>
            <person name="O'Laughlin M."/>
            <person name="Godfrey J."/>
            <person name="Miner T."/>
            <person name="Herter B."/>
            <person name="Appelbaum E."/>
            <person name="Cordes M."/>
            <person name="Lek S."/>
            <person name="Wollam A."/>
            <person name="Pepin K.H."/>
            <person name="Palsikar V.B."/>
            <person name="Mitreva M."/>
            <person name="Wilson R.K."/>
        </authorList>
    </citation>
    <scope>NUCLEOTIDE SEQUENCE [LARGE SCALE GENOMIC DNA]</scope>
    <source>
        <strain evidence="1 2">ATCC 27760</strain>
    </source>
</reference>
<proteinExistence type="predicted"/>
<keyword evidence="2" id="KW-1185">Reference proteome</keyword>
<dbReference type="Proteomes" id="UP000016662">
    <property type="component" value="Unassembled WGS sequence"/>
</dbReference>
<dbReference type="EMBL" id="AWVF01000031">
    <property type="protein sequence ID" value="ERJ97333.1"/>
    <property type="molecule type" value="Genomic_DNA"/>
</dbReference>